<dbReference type="AlphaFoldDB" id="A0A2P8D672"/>
<dbReference type="SUPFAM" id="SSF46785">
    <property type="entry name" value="Winged helix' DNA-binding domain"/>
    <property type="match status" value="1"/>
</dbReference>
<proteinExistence type="predicted"/>
<dbReference type="GO" id="GO:0003677">
    <property type="term" value="F:DNA binding"/>
    <property type="evidence" value="ECO:0007669"/>
    <property type="project" value="UniProtKB-KW"/>
</dbReference>
<dbReference type="RefSeq" id="WP_106522894.1">
    <property type="nucleotide sequence ID" value="NZ_PYGD01000003.1"/>
</dbReference>
<feature type="domain" description="HTH marR-type" evidence="1">
    <location>
        <begin position="5"/>
        <end position="138"/>
    </location>
</feature>
<name>A0A2P8D672_9BACT</name>
<keyword evidence="2" id="KW-0238">DNA-binding</keyword>
<evidence type="ECO:0000259" key="1">
    <source>
        <dbReference type="PROSITE" id="PS50995"/>
    </source>
</evidence>
<keyword evidence="3" id="KW-1185">Reference proteome</keyword>
<sequence>MADLPLEIASTLRATSTRLVRNLRRQSANLPFSHTDLLTLSLLHEHGSLLPSELSELERISAQAISQVINKLDEAGCIRKKADKTDKRKTALSLTPRGEKILQDNWQQKNEWLAMAMSDLFSEKEMKTIVSCLPLLQRLAAHNG</sequence>
<protein>
    <submittedName>
        <fullName evidence="2">DNA-binding MarR family transcriptional regulator</fullName>
    </submittedName>
</protein>
<comment type="caution">
    <text evidence="2">The sequence shown here is derived from an EMBL/GenBank/DDBJ whole genome shotgun (WGS) entry which is preliminary data.</text>
</comment>
<dbReference type="InterPro" id="IPR036388">
    <property type="entry name" value="WH-like_DNA-bd_sf"/>
</dbReference>
<dbReference type="PRINTS" id="PR00598">
    <property type="entry name" value="HTHMARR"/>
</dbReference>
<dbReference type="EMBL" id="PYGD01000003">
    <property type="protein sequence ID" value="PSK92714.1"/>
    <property type="molecule type" value="Genomic_DNA"/>
</dbReference>
<dbReference type="Gene3D" id="1.10.287.100">
    <property type="match status" value="1"/>
</dbReference>
<organism evidence="2 3">
    <name type="scientific">Taibaiella chishuiensis</name>
    <dbReference type="NCBI Taxonomy" id="1434707"/>
    <lineage>
        <taxon>Bacteria</taxon>
        <taxon>Pseudomonadati</taxon>
        <taxon>Bacteroidota</taxon>
        <taxon>Chitinophagia</taxon>
        <taxon>Chitinophagales</taxon>
        <taxon>Chitinophagaceae</taxon>
        <taxon>Taibaiella</taxon>
    </lineage>
</organism>
<dbReference type="Proteomes" id="UP000240572">
    <property type="component" value="Unassembled WGS sequence"/>
</dbReference>
<dbReference type="InterPro" id="IPR036390">
    <property type="entry name" value="WH_DNA-bd_sf"/>
</dbReference>
<accession>A0A2P8D672</accession>
<evidence type="ECO:0000313" key="3">
    <source>
        <dbReference type="Proteomes" id="UP000240572"/>
    </source>
</evidence>
<dbReference type="PANTHER" id="PTHR39515:SF2">
    <property type="entry name" value="HTH-TYPE TRANSCRIPTIONAL REGULATOR RV0880"/>
    <property type="match status" value="1"/>
</dbReference>
<dbReference type="PANTHER" id="PTHR39515">
    <property type="entry name" value="CONSERVED PROTEIN"/>
    <property type="match status" value="1"/>
</dbReference>
<gene>
    <name evidence="2" type="ORF">B0I18_103296</name>
</gene>
<dbReference type="PROSITE" id="PS50995">
    <property type="entry name" value="HTH_MARR_2"/>
    <property type="match status" value="1"/>
</dbReference>
<dbReference type="Pfam" id="PF01047">
    <property type="entry name" value="MarR"/>
    <property type="match status" value="1"/>
</dbReference>
<dbReference type="GO" id="GO:0003700">
    <property type="term" value="F:DNA-binding transcription factor activity"/>
    <property type="evidence" value="ECO:0007669"/>
    <property type="project" value="InterPro"/>
</dbReference>
<reference evidence="2 3" key="1">
    <citation type="submission" date="2018-03" db="EMBL/GenBank/DDBJ databases">
        <title>Genomic Encyclopedia of Type Strains, Phase III (KMG-III): the genomes of soil and plant-associated and newly described type strains.</title>
        <authorList>
            <person name="Whitman W."/>
        </authorList>
    </citation>
    <scope>NUCLEOTIDE SEQUENCE [LARGE SCALE GENOMIC DNA]</scope>
    <source>
        <strain evidence="2 3">CGMCC 1.12700</strain>
    </source>
</reference>
<dbReference type="OrthoDB" id="9804055at2"/>
<dbReference type="SMART" id="SM00347">
    <property type="entry name" value="HTH_MARR"/>
    <property type="match status" value="1"/>
</dbReference>
<dbReference type="Gene3D" id="1.10.10.10">
    <property type="entry name" value="Winged helix-like DNA-binding domain superfamily/Winged helix DNA-binding domain"/>
    <property type="match status" value="1"/>
</dbReference>
<dbReference type="InterPro" id="IPR052526">
    <property type="entry name" value="HTH-type_Bedaq_tolerance"/>
</dbReference>
<dbReference type="InterPro" id="IPR000835">
    <property type="entry name" value="HTH_MarR-typ"/>
</dbReference>
<evidence type="ECO:0000313" key="2">
    <source>
        <dbReference type="EMBL" id="PSK92714.1"/>
    </source>
</evidence>